<evidence type="ECO:0000259" key="12">
    <source>
        <dbReference type="Pfam" id="PF20423"/>
    </source>
</evidence>
<keyword evidence="6" id="KW-0547">Nucleotide-binding</keyword>
<proteinExistence type="predicted"/>
<keyword evidence="9" id="KW-0067">ATP-binding</keyword>
<evidence type="ECO:0000256" key="2">
    <source>
        <dbReference type="ARBA" id="ARBA00022490"/>
    </source>
</evidence>
<evidence type="ECO:0000256" key="4">
    <source>
        <dbReference type="ARBA" id="ARBA00022532"/>
    </source>
</evidence>
<dbReference type="InterPro" id="IPR046854">
    <property type="entry name" value="AceK_regulatory"/>
</dbReference>
<dbReference type="GO" id="GO:0006097">
    <property type="term" value="P:glyoxylate cycle"/>
    <property type="evidence" value="ECO:0007669"/>
    <property type="project" value="UniProtKB-KW"/>
</dbReference>
<sequence>MTQRVKKTVKKRLQGASESKQKEFMAQLVLNEFDVFYNRFKEITESAKDAFENCDFQESLQISQKRLSLYSVSMYRLGDEITKSFPDVSKNQEFWDGVEDNYRQLVEYRYEGDLALAYLHSVRRAIFRGEWTPVDYSFGVSSDSKAIFNSFLMVTFHTDDFDSSLVLKILRVLGFKAKFRQAENEAKLAAVKIKSELKEQHENYKIQKVEIIKGGFFRNRGAYIVGRIILNDSAVLPLIIALLNGDDGIYIDAIFTSDSATHNLFSTTRANFHVNNHYYHELSEFLHSIMPMRTLGLHYSTIGFNHFGKVAVMQELKEDLVSSGGIFDFSIGFMGTVAIGFQSPKATYNLKVIRNSPTSHYKWGEFEGVSSVLSKYSLVHVINRTGSMLDNIIFYNVKLEKKWFSDALIEELLTSASECVSYQGDALFFRHLIVQSRLTPLPVFLETASQADSETAIVNLGYCIKNNMAANIFNKDLDARNYGVGGYSKVYLFDYDALEQFAEVKVRTNKHKFEGEEDVPDWFFEEGVVFLPEEIESGLRIPNRSLRKLFREVHGDLL</sequence>
<evidence type="ECO:0000256" key="1">
    <source>
        <dbReference type="ARBA" id="ARBA00022435"/>
    </source>
</evidence>
<evidence type="ECO:0000256" key="8">
    <source>
        <dbReference type="ARBA" id="ARBA00022801"/>
    </source>
</evidence>
<dbReference type="GO" id="GO:0004674">
    <property type="term" value="F:protein serine/threonine kinase activity"/>
    <property type="evidence" value="ECO:0007669"/>
    <property type="project" value="UniProtKB-KW"/>
</dbReference>
<evidence type="ECO:0000256" key="5">
    <source>
        <dbReference type="ARBA" id="ARBA00022679"/>
    </source>
</evidence>
<dbReference type="Pfam" id="PF20423">
    <property type="entry name" value="AceK_regulatory"/>
    <property type="match status" value="1"/>
</dbReference>
<organism evidence="13">
    <name type="scientific">marine metagenome</name>
    <dbReference type="NCBI Taxonomy" id="408172"/>
    <lineage>
        <taxon>unclassified sequences</taxon>
        <taxon>metagenomes</taxon>
        <taxon>ecological metagenomes</taxon>
    </lineage>
</organism>
<gene>
    <name evidence="13" type="ORF">METZ01_LOCUS141652</name>
</gene>
<dbReference type="GO" id="GO:0006099">
    <property type="term" value="P:tricarboxylic acid cycle"/>
    <property type="evidence" value="ECO:0007669"/>
    <property type="project" value="UniProtKB-KW"/>
</dbReference>
<keyword evidence="3" id="KW-0723">Serine/threonine-protein kinase</keyword>
<keyword evidence="7" id="KW-0418">Kinase</keyword>
<keyword evidence="2" id="KW-0963">Cytoplasm</keyword>
<dbReference type="PANTHER" id="PTHR39559:SF1">
    <property type="entry name" value="ISOCITRATE DEHYDROGENASE KINASE_PHOSPHATASE"/>
    <property type="match status" value="1"/>
</dbReference>
<dbReference type="Pfam" id="PF06315">
    <property type="entry name" value="AceK_kinase"/>
    <property type="match status" value="1"/>
</dbReference>
<dbReference type="AlphaFoldDB" id="A0A381ZHJ0"/>
<dbReference type="GO" id="GO:0004721">
    <property type="term" value="F:phosphoprotein phosphatase activity"/>
    <property type="evidence" value="ECO:0007669"/>
    <property type="project" value="UniProtKB-KW"/>
</dbReference>
<feature type="domain" description="Isocitrate dehydrogenase kinase/phosphatase (AceK) kinase" evidence="11">
    <location>
        <begin position="328"/>
        <end position="558"/>
    </location>
</feature>
<dbReference type="PANTHER" id="PTHR39559">
    <property type="match status" value="1"/>
</dbReference>
<dbReference type="InterPro" id="IPR046855">
    <property type="entry name" value="AceK_kinase"/>
</dbReference>
<dbReference type="GO" id="GO:0008772">
    <property type="term" value="F:[isocitrate dehydrogenase (NADP+)] kinase activity"/>
    <property type="evidence" value="ECO:0007669"/>
    <property type="project" value="InterPro"/>
</dbReference>
<dbReference type="GO" id="GO:0006006">
    <property type="term" value="P:glucose metabolic process"/>
    <property type="evidence" value="ECO:0007669"/>
    <property type="project" value="InterPro"/>
</dbReference>
<evidence type="ECO:0000256" key="10">
    <source>
        <dbReference type="ARBA" id="ARBA00022912"/>
    </source>
</evidence>
<dbReference type="InterPro" id="IPR010452">
    <property type="entry name" value="Isocitrate_DH_AceK"/>
</dbReference>
<dbReference type="GO" id="GO:0005737">
    <property type="term" value="C:cytoplasm"/>
    <property type="evidence" value="ECO:0007669"/>
    <property type="project" value="InterPro"/>
</dbReference>
<dbReference type="EMBL" id="UINC01021374">
    <property type="protein sequence ID" value="SVA88798.1"/>
    <property type="molecule type" value="Genomic_DNA"/>
</dbReference>
<accession>A0A381ZHJ0</accession>
<feature type="non-terminal residue" evidence="13">
    <location>
        <position position="558"/>
    </location>
</feature>
<evidence type="ECO:0000256" key="3">
    <source>
        <dbReference type="ARBA" id="ARBA00022527"/>
    </source>
</evidence>
<evidence type="ECO:0000313" key="13">
    <source>
        <dbReference type="EMBL" id="SVA88798.1"/>
    </source>
</evidence>
<evidence type="ECO:0000256" key="6">
    <source>
        <dbReference type="ARBA" id="ARBA00022741"/>
    </source>
</evidence>
<feature type="domain" description="Isocitrate dehydrogenase kinase/phosphatase (AceK) regulatory" evidence="12">
    <location>
        <begin position="26"/>
        <end position="320"/>
    </location>
</feature>
<keyword evidence="8" id="KW-0378">Hydrolase</keyword>
<dbReference type="GO" id="GO:0016208">
    <property type="term" value="F:AMP binding"/>
    <property type="evidence" value="ECO:0007669"/>
    <property type="project" value="TreeGrafter"/>
</dbReference>
<protein>
    <recommendedName>
        <fullName evidence="14">Bifunctional isocitrate dehydrogenase kinase/phosphatase</fullName>
    </recommendedName>
</protein>
<evidence type="ECO:0000259" key="11">
    <source>
        <dbReference type="Pfam" id="PF06315"/>
    </source>
</evidence>
<keyword evidence="10" id="KW-0904">Protein phosphatase</keyword>
<name>A0A381ZHJ0_9ZZZZ</name>
<evidence type="ECO:0000256" key="7">
    <source>
        <dbReference type="ARBA" id="ARBA00022777"/>
    </source>
</evidence>
<keyword evidence="4" id="KW-0816">Tricarboxylic acid cycle</keyword>
<evidence type="ECO:0000256" key="9">
    <source>
        <dbReference type="ARBA" id="ARBA00022840"/>
    </source>
</evidence>
<evidence type="ECO:0008006" key="14">
    <source>
        <dbReference type="Google" id="ProtNLM"/>
    </source>
</evidence>
<reference evidence="13" key="1">
    <citation type="submission" date="2018-05" db="EMBL/GenBank/DDBJ databases">
        <authorList>
            <person name="Lanie J.A."/>
            <person name="Ng W.-L."/>
            <person name="Kazmierczak K.M."/>
            <person name="Andrzejewski T.M."/>
            <person name="Davidsen T.M."/>
            <person name="Wayne K.J."/>
            <person name="Tettelin H."/>
            <person name="Glass J.I."/>
            <person name="Rusch D."/>
            <person name="Podicherti R."/>
            <person name="Tsui H.-C.T."/>
            <person name="Winkler M.E."/>
        </authorList>
    </citation>
    <scope>NUCLEOTIDE SEQUENCE</scope>
</reference>
<keyword evidence="5" id="KW-0808">Transferase</keyword>
<keyword evidence="1" id="KW-0329">Glyoxylate bypass</keyword>
<dbReference type="GO" id="GO:0005524">
    <property type="term" value="F:ATP binding"/>
    <property type="evidence" value="ECO:0007669"/>
    <property type="project" value="UniProtKB-KW"/>
</dbReference>